<evidence type="ECO:0000313" key="5">
    <source>
        <dbReference type="EMBL" id="KKN24411.1"/>
    </source>
</evidence>
<dbReference type="PANTHER" id="PTHR43331:SF1">
    <property type="entry name" value="HOMOSERINE DEHYDROGENASE"/>
    <property type="match status" value="1"/>
</dbReference>
<dbReference type="Gene3D" id="3.40.50.720">
    <property type="entry name" value="NAD(P)-binding Rossmann-like Domain"/>
    <property type="match status" value="1"/>
</dbReference>
<gene>
    <name evidence="5" type="ORF">LCGC14_0895210</name>
</gene>
<evidence type="ECO:0000256" key="3">
    <source>
        <dbReference type="ARBA" id="ARBA00023002"/>
    </source>
</evidence>
<dbReference type="GO" id="GO:0004412">
    <property type="term" value="F:homoserine dehydrogenase activity"/>
    <property type="evidence" value="ECO:0007669"/>
    <property type="project" value="UniProtKB-EC"/>
</dbReference>
<dbReference type="UniPathway" id="UPA00050">
    <property type="reaction ID" value="UER00063"/>
</dbReference>
<evidence type="ECO:0000256" key="2">
    <source>
        <dbReference type="ARBA" id="ARBA00013213"/>
    </source>
</evidence>
<comment type="caution">
    <text evidence="5">The sequence shown here is derived from an EMBL/GenBank/DDBJ whole genome shotgun (WGS) entry which is preliminary data.</text>
</comment>
<dbReference type="Pfam" id="PF00742">
    <property type="entry name" value="Homoserine_dh"/>
    <property type="match status" value="1"/>
</dbReference>
<dbReference type="InterPro" id="IPR036291">
    <property type="entry name" value="NAD(P)-bd_dom_sf"/>
</dbReference>
<dbReference type="PROSITE" id="PS01042">
    <property type="entry name" value="HOMOSER_DHGENASE"/>
    <property type="match status" value="1"/>
</dbReference>
<name>A0A0F9RHA7_9ZZZZ</name>
<feature type="domain" description="Homoserine dehydrogenase catalytic" evidence="4">
    <location>
        <begin position="159"/>
        <end position="327"/>
    </location>
</feature>
<dbReference type="NCBIfam" id="NF004976">
    <property type="entry name" value="PRK06349.1"/>
    <property type="match status" value="1"/>
</dbReference>
<dbReference type="FunFam" id="3.30.360.10:FF:000005">
    <property type="entry name" value="Homoserine dehydrogenase"/>
    <property type="match status" value="1"/>
</dbReference>
<keyword evidence="3" id="KW-0560">Oxidoreductase</keyword>
<dbReference type="Gene3D" id="3.30.360.10">
    <property type="entry name" value="Dihydrodipicolinate Reductase, domain 2"/>
    <property type="match status" value="1"/>
</dbReference>
<dbReference type="PIRSF" id="PIRSF036497">
    <property type="entry name" value="HDH_short"/>
    <property type="match status" value="1"/>
</dbReference>
<dbReference type="InterPro" id="IPR001342">
    <property type="entry name" value="HDH_cat"/>
</dbReference>
<dbReference type="InterPro" id="IPR019811">
    <property type="entry name" value="HDH_CS"/>
</dbReference>
<dbReference type="InterPro" id="IPR022697">
    <property type="entry name" value="HDH_short"/>
</dbReference>
<comment type="similarity">
    <text evidence="1">Belongs to the homoserine dehydrogenase family.</text>
</comment>
<dbReference type="EMBL" id="LAZR01002884">
    <property type="protein sequence ID" value="KKN24411.1"/>
    <property type="molecule type" value="Genomic_DNA"/>
</dbReference>
<accession>A0A0F9RHA7</accession>
<dbReference type="NCBIfam" id="NF004912">
    <property type="entry name" value="PRK06270.1"/>
    <property type="match status" value="1"/>
</dbReference>
<dbReference type="GO" id="GO:0009088">
    <property type="term" value="P:threonine biosynthetic process"/>
    <property type="evidence" value="ECO:0007669"/>
    <property type="project" value="UniProtKB-UniPathway"/>
</dbReference>
<evidence type="ECO:0000256" key="1">
    <source>
        <dbReference type="ARBA" id="ARBA00006753"/>
    </source>
</evidence>
<dbReference type="SUPFAM" id="SSF55347">
    <property type="entry name" value="Glyceraldehyde-3-phosphate dehydrogenase-like, C-terminal domain"/>
    <property type="match status" value="1"/>
</dbReference>
<dbReference type="AlphaFoldDB" id="A0A0F9RHA7"/>
<sequence length="337" mass="36924">MNIRICLIGMGVVGRSFLQLLKEKEELFERKFDLKFIVNSIFEIDGALIKENGIDLKELLNSNKSYRNLSFWKSGVKPIDLISKLSLDVCVETTPTNHKTGEPGLSHIIEALRNRIDVISSNKGPFYLEYEKIKNLAKENNCSLKYEATVASAVPTLSIKNNLIGNEILSIKAILNGTNNYILSRMTAEGVNFSFALNEAQEFGYAETDPTLDIEGYDAAGKLVILANDLLGWSKSIDDVNIEGITKITPQAIELANSEDYVIKHLAIAESNKLTVEPVLIEKSSPLNIGGTLNVIELQTKYAGPIILIGRGAGGFEAASAIINDLVAIGIKKQIKP</sequence>
<dbReference type="PANTHER" id="PTHR43331">
    <property type="entry name" value="HOMOSERINE DEHYDROGENASE"/>
    <property type="match status" value="1"/>
</dbReference>
<reference evidence="5" key="1">
    <citation type="journal article" date="2015" name="Nature">
        <title>Complex archaea that bridge the gap between prokaryotes and eukaryotes.</title>
        <authorList>
            <person name="Spang A."/>
            <person name="Saw J.H."/>
            <person name="Jorgensen S.L."/>
            <person name="Zaremba-Niedzwiedzka K."/>
            <person name="Martijn J."/>
            <person name="Lind A.E."/>
            <person name="van Eijk R."/>
            <person name="Schleper C."/>
            <person name="Guy L."/>
            <person name="Ettema T.J."/>
        </authorList>
    </citation>
    <scope>NUCLEOTIDE SEQUENCE</scope>
</reference>
<organism evidence="5">
    <name type="scientific">marine sediment metagenome</name>
    <dbReference type="NCBI Taxonomy" id="412755"/>
    <lineage>
        <taxon>unclassified sequences</taxon>
        <taxon>metagenomes</taxon>
        <taxon>ecological metagenomes</taxon>
    </lineage>
</organism>
<dbReference type="EC" id="1.1.1.3" evidence="2"/>
<dbReference type="SUPFAM" id="SSF51735">
    <property type="entry name" value="NAD(P)-binding Rossmann-fold domains"/>
    <property type="match status" value="1"/>
</dbReference>
<evidence type="ECO:0000259" key="4">
    <source>
        <dbReference type="Pfam" id="PF00742"/>
    </source>
</evidence>
<protein>
    <recommendedName>
        <fullName evidence="2">homoserine dehydrogenase</fullName>
        <ecNumber evidence="2">1.1.1.3</ecNumber>
    </recommendedName>
</protein>
<proteinExistence type="inferred from homology"/>
<dbReference type="UniPathway" id="UPA00051">
    <property type="reaction ID" value="UER00465"/>
</dbReference>